<keyword evidence="1" id="KW-0732">Signal</keyword>
<proteinExistence type="predicted"/>
<dbReference type="KEGG" id="hoh:Hoch_2926"/>
<organism evidence="2 3">
    <name type="scientific">Haliangium ochraceum (strain DSM 14365 / JCM 11303 / SMP-2)</name>
    <dbReference type="NCBI Taxonomy" id="502025"/>
    <lineage>
        <taxon>Bacteria</taxon>
        <taxon>Pseudomonadati</taxon>
        <taxon>Myxococcota</taxon>
        <taxon>Polyangia</taxon>
        <taxon>Haliangiales</taxon>
        <taxon>Kofleriaceae</taxon>
        <taxon>Haliangium</taxon>
    </lineage>
</organism>
<gene>
    <name evidence="2" type="ordered locus">Hoch_2926</name>
</gene>
<sequence length="271" mass="28819">MRCETTVSAIRLILSLLLAGAAVGCSDDETFHRGTTGESCRARNDCESGLACISEICAPESHNIEITGKSCYRVECGNDAECCTEFAPAPGCDLYEEACEADPSDCDAYQTLCVCNRGCVDELCEDAGPSCATDEECPGFSSPYCVESQCVECREHGDCLDEGARCVEGACQSPCENDEHCPLLHACDAGACVPAGCTTDRECVFVLDHPRGQCGDGVCFVGCEDDSGCDADAFEVCDDGQCIFVGCETDAECRAYLDLSETIDNVRAECR</sequence>
<dbReference type="AlphaFoldDB" id="D0LPT0"/>
<dbReference type="HOGENOM" id="CLU_1025903_0_0_7"/>
<accession>D0LPT0</accession>
<dbReference type="PROSITE" id="PS51257">
    <property type="entry name" value="PROKAR_LIPOPROTEIN"/>
    <property type="match status" value="1"/>
</dbReference>
<dbReference type="Proteomes" id="UP000001880">
    <property type="component" value="Chromosome"/>
</dbReference>
<feature type="chain" id="PRO_5003011438" description="Lipoprotein" evidence="1">
    <location>
        <begin position="25"/>
        <end position="271"/>
    </location>
</feature>
<dbReference type="EMBL" id="CP001804">
    <property type="protein sequence ID" value="ACY15443.1"/>
    <property type="molecule type" value="Genomic_DNA"/>
</dbReference>
<name>D0LPT0_HALO1</name>
<feature type="signal peptide" evidence="1">
    <location>
        <begin position="1"/>
        <end position="24"/>
    </location>
</feature>
<evidence type="ECO:0008006" key="4">
    <source>
        <dbReference type="Google" id="ProtNLM"/>
    </source>
</evidence>
<evidence type="ECO:0000313" key="3">
    <source>
        <dbReference type="Proteomes" id="UP000001880"/>
    </source>
</evidence>
<evidence type="ECO:0000256" key="1">
    <source>
        <dbReference type="SAM" id="SignalP"/>
    </source>
</evidence>
<protein>
    <recommendedName>
        <fullName evidence="4">Lipoprotein</fullName>
    </recommendedName>
</protein>
<evidence type="ECO:0000313" key="2">
    <source>
        <dbReference type="EMBL" id="ACY15443.1"/>
    </source>
</evidence>
<keyword evidence="3" id="KW-1185">Reference proteome</keyword>
<reference evidence="2 3" key="1">
    <citation type="journal article" date="2010" name="Stand. Genomic Sci.">
        <title>Complete genome sequence of Haliangium ochraceum type strain (SMP-2).</title>
        <authorList>
            <consortium name="US DOE Joint Genome Institute (JGI-PGF)"/>
            <person name="Ivanova N."/>
            <person name="Daum C."/>
            <person name="Lang E."/>
            <person name="Abt B."/>
            <person name="Kopitz M."/>
            <person name="Saunders E."/>
            <person name="Lapidus A."/>
            <person name="Lucas S."/>
            <person name="Glavina Del Rio T."/>
            <person name="Nolan M."/>
            <person name="Tice H."/>
            <person name="Copeland A."/>
            <person name="Cheng J.F."/>
            <person name="Chen F."/>
            <person name="Bruce D."/>
            <person name="Goodwin L."/>
            <person name="Pitluck S."/>
            <person name="Mavromatis K."/>
            <person name="Pati A."/>
            <person name="Mikhailova N."/>
            <person name="Chen A."/>
            <person name="Palaniappan K."/>
            <person name="Land M."/>
            <person name="Hauser L."/>
            <person name="Chang Y.J."/>
            <person name="Jeffries C.D."/>
            <person name="Detter J.C."/>
            <person name="Brettin T."/>
            <person name="Rohde M."/>
            <person name="Goker M."/>
            <person name="Bristow J."/>
            <person name="Markowitz V."/>
            <person name="Eisen J.A."/>
            <person name="Hugenholtz P."/>
            <person name="Kyrpides N.C."/>
            <person name="Klenk H.P."/>
        </authorList>
    </citation>
    <scope>NUCLEOTIDE SEQUENCE [LARGE SCALE GENOMIC DNA]</scope>
    <source>
        <strain evidence="3">DSM 14365 / CIP 107738 / JCM 11303 / AJ 13395 / SMP-2</strain>
    </source>
</reference>
<dbReference type="STRING" id="502025.Hoch_2926"/>